<feature type="compositionally biased region" description="Polar residues" evidence="1">
    <location>
        <begin position="345"/>
        <end position="361"/>
    </location>
</feature>
<feature type="compositionally biased region" description="Basic and acidic residues" evidence="1">
    <location>
        <begin position="61"/>
        <end position="77"/>
    </location>
</feature>
<dbReference type="EnsemblMetazoa" id="AQUA009952-RA">
    <property type="protein sequence ID" value="AQUA009952-PA"/>
    <property type="gene ID" value="AQUA009952"/>
</dbReference>
<accession>A0A182XJB8</accession>
<protein>
    <submittedName>
        <fullName evidence="3">Fibronectin type-III domain-containing protein</fullName>
    </submittedName>
</protein>
<dbReference type="PROSITE" id="PS50853">
    <property type="entry name" value="FN3"/>
    <property type="match status" value="1"/>
</dbReference>
<dbReference type="VEuPathDB" id="VectorBase:AQUA009952"/>
<dbReference type="SUPFAM" id="SSF49265">
    <property type="entry name" value="Fibronectin type III"/>
    <property type="match status" value="1"/>
</dbReference>
<feature type="region of interest" description="Disordered" evidence="1">
    <location>
        <begin position="254"/>
        <end position="594"/>
    </location>
</feature>
<name>A0A182XJB8_ANOQN</name>
<feature type="compositionally biased region" description="Basic and acidic residues" evidence="1">
    <location>
        <begin position="552"/>
        <end position="573"/>
    </location>
</feature>
<dbReference type="PANTHER" id="PTHR23210">
    <property type="entry name" value="ACTIVATING TRANSCRIPTION FACTOR 7 INTERACTING PROTEIN"/>
    <property type="match status" value="1"/>
</dbReference>
<dbReference type="STRING" id="34691.A0A182XJB8"/>
<feature type="region of interest" description="Disordered" evidence="1">
    <location>
        <begin position="1"/>
        <end position="195"/>
    </location>
</feature>
<dbReference type="Proteomes" id="UP000076407">
    <property type="component" value="Unassembled WGS sequence"/>
</dbReference>
<feature type="compositionally biased region" description="Low complexity" evidence="1">
    <location>
        <begin position="997"/>
        <end position="1007"/>
    </location>
</feature>
<reference evidence="3" key="1">
    <citation type="submission" date="2020-05" db="UniProtKB">
        <authorList>
            <consortium name="EnsemblMetazoa"/>
        </authorList>
    </citation>
    <scope>IDENTIFICATION</scope>
    <source>
        <strain evidence="3">SANGQUA</strain>
    </source>
</reference>
<dbReference type="GO" id="GO:0005667">
    <property type="term" value="C:transcription regulator complex"/>
    <property type="evidence" value="ECO:0007669"/>
    <property type="project" value="TreeGrafter"/>
</dbReference>
<feature type="compositionally biased region" description="Basic and acidic residues" evidence="1">
    <location>
        <begin position="441"/>
        <end position="450"/>
    </location>
</feature>
<feature type="compositionally biased region" description="Polar residues" evidence="1">
    <location>
        <begin position="583"/>
        <end position="592"/>
    </location>
</feature>
<proteinExistence type="predicted"/>
<evidence type="ECO:0000313" key="4">
    <source>
        <dbReference type="Proteomes" id="UP000076407"/>
    </source>
</evidence>
<feature type="compositionally biased region" description="Basic and acidic residues" evidence="1">
    <location>
        <begin position="99"/>
        <end position="113"/>
    </location>
</feature>
<feature type="region of interest" description="Disordered" evidence="1">
    <location>
        <begin position="722"/>
        <end position="742"/>
    </location>
</feature>
<feature type="region of interest" description="Disordered" evidence="1">
    <location>
        <begin position="854"/>
        <end position="911"/>
    </location>
</feature>
<dbReference type="CDD" id="cd00063">
    <property type="entry name" value="FN3"/>
    <property type="match status" value="1"/>
</dbReference>
<feature type="region of interest" description="Disordered" evidence="1">
    <location>
        <begin position="997"/>
        <end position="1056"/>
    </location>
</feature>
<dbReference type="GO" id="GO:0005634">
    <property type="term" value="C:nucleus"/>
    <property type="evidence" value="ECO:0007669"/>
    <property type="project" value="TreeGrafter"/>
</dbReference>
<organism evidence="3 4">
    <name type="scientific">Anopheles quadriannulatus</name>
    <name type="common">Mosquito</name>
    <dbReference type="NCBI Taxonomy" id="34691"/>
    <lineage>
        <taxon>Eukaryota</taxon>
        <taxon>Metazoa</taxon>
        <taxon>Ecdysozoa</taxon>
        <taxon>Arthropoda</taxon>
        <taxon>Hexapoda</taxon>
        <taxon>Insecta</taxon>
        <taxon>Pterygota</taxon>
        <taxon>Neoptera</taxon>
        <taxon>Endopterygota</taxon>
        <taxon>Diptera</taxon>
        <taxon>Nematocera</taxon>
        <taxon>Culicoidea</taxon>
        <taxon>Culicidae</taxon>
        <taxon>Anophelinae</taxon>
        <taxon>Anopheles</taxon>
    </lineage>
</organism>
<feature type="region of interest" description="Disordered" evidence="1">
    <location>
        <begin position="931"/>
        <end position="961"/>
    </location>
</feature>
<feature type="compositionally biased region" description="Basic and acidic residues" evidence="1">
    <location>
        <begin position="300"/>
        <end position="310"/>
    </location>
</feature>
<feature type="compositionally biased region" description="Polar residues" evidence="1">
    <location>
        <begin position="272"/>
        <end position="289"/>
    </location>
</feature>
<dbReference type="InterPro" id="IPR056565">
    <property type="entry name" value="Fn3_ATF7IP"/>
</dbReference>
<dbReference type="InterPro" id="IPR036116">
    <property type="entry name" value="FN3_sf"/>
</dbReference>
<evidence type="ECO:0000313" key="3">
    <source>
        <dbReference type="EnsemblMetazoa" id="AQUA009952-PA"/>
    </source>
</evidence>
<feature type="compositionally biased region" description="Acidic residues" evidence="1">
    <location>
        <begin position="1027"/>
        <end position="1038"/>
    </location>
</feature>
<feature type="compositionally biased region" description="Basic and acidic residues" evidence="1">
    <location>
        <begin position="389"/>
        <end position="405"/>
    </location>
</feature>
<dbReference type="GO" id="GO:0006355">
    <property type="term" value="P:regulation of DNA-templated transcription"/>
    <property type="evidence" value="ECO:0007669"/>
    <property type="project" value="TreeGrafter"/>
</dbReference>
<feature type="compositionally biased region" description="Low complexity" evidence="1">
    <location>
        <begin position="1016"/>
        <end position="1026"/>
    </location>
</feature>
<dbReference type="Gene3D" id="2.60.40.10">
    <property type="entry name" value="Immunoglobulins"/>
    <property type="match status" value="1"/>
</dbReference>
<dbReference type="InterPro" id="IPR013783">
    <property type="entry name" value="Ig-like_fold"/>
</dbReference>
<sequence>MMDVDQPVSSTNDKEQSAPDAETAQELVAEKSPGVVGRENDDLPALLISDSEEDDPPKAPAGEEGKGKASDNSEPAKPDVAPGDISGITPIETTIVSVDAKDKHDDRGAKKEPTTVAETDDQASQKPAERQEPASLSPPDDEDLSLVENIDLTGVSSAEESGISEDPSSEKPAQRVKKATVAAPPTTPAKSSAEMTAQELLQSLLGAQEEAFAAHQASDANRSDLIEFNDKTVDQRKDGASVVADDTVVTLDDTSICLTDGKANEGKDNGHSGASVSPKSTATSLQPNSDKVEQAAISSDTEKCSADKNSESGTQEGATVPAVDCSDTVPIDEDVCMLEEMPNVAKSQWQPEANEGPSSPCISDKPEGTSTNVAKDVTRDKPAPVGNDNGDHAKVTDTDADRMDESEASEANEPPRKKARSMSAADEYPSTEPADSSSHAKQHETREGKDQSTTGAANIDNLTNPSKEQMDVPARLNTDLLEAQAKSAAIDSLRPNAETRSVAPHENNATEHGNPANKQCAVADAEKRTAAPEPSVYPYVLVIDDDDDEDETDKKTAGDDTKVQSMNHSDKNATADSALADGKQSSDATAKQSVAVDSKVRLSPIPPELKSAVPMRMDFVRRFCKPFTGMTRSDLEQLVLQKISEALVYKSDNAALRAIIKKQAVKLQGFERSLADMTSHYEALKLVADRAVEDMKKRANTYIAPVKITRAVGLQVSRGGYAAETGHKPSSSSSGKRKGESAAVAMATAAVNGVSEHGGGMREVSSEIAKRPGSQAVIGGVQRVTVQRHHVPNNAPQMITTRTSPNNSTTANGVARSFKPYVAKLSNTVTTVATFTPPVTPNRLSINAGDGSNAVPALTNTPPPLAITATSSDSGTNSVSPGVDSPVRKKQLQKITPMRPPLSAYQQAQQEKQARQQQELLLQQIHEQSQQVQRKAQTNARQDVQPGENSLARPVVDNSIRPRPVNVQARVLNSNPPPLATSSFQLASVSALRTSSTTVSSTTSPSTQKRPNPQPSSTVVSSSVDDSLIDLTEEDETQGGEGDTASPNAAKRPRPSLNGAQTFALAQAPTAIPTSQVATNQLMRIQARLAKPDGSGAITTVASNSPVVSPVYQHNGVVVRPAINVKRVNAPPLQPIRQPIYTSSVPRPLVSSTDQALMKKRIAVKPSIQALIVPLPPPGPQPENDPSWKLPPPQPTICVNNVQTGIVISWLMPTLDHRHSEIENYQIYAYQELAAPNAVEEWRHVGDVKALLLPMAVTLTQFQEGQRYYFAVRAIDKHKRVGMFSDPRTWSECSVSNA</sequence>
<dbReference type="Pfam" id="PF16794">
    <property type="entry name" value="fn3_4"/>
    <property type="match status" value="1"/>
</dbReference>
<dbReference type="GO" id="GO:0003712">
    <property type="term" value="F:transcription coregulator activity"/>
    <property type="evidence" value="ECO:0007669"/>
    <property type="project" value="TreeGrafter"/>
</dbReference>
<dbReference type="PANTHER" id="PTHR23210:SF26">
    <property type="entry name" value="ACTIVATING TRANSCRIPTION FACTOR 7-INTERACTING PROTEIN 1"/>
    <property type="match status" value="1"/>
</dbReference>
<feature type="compositionally biased region" description="Low complexity" evidence="1">
    <location>
        <begin position="179"/>
        <end position="193"/>
    </location>
</feature>
<dbReference type="InterPro" id="IPR026085">
    <property type="entry name" value="ATF7-int"/>
</dbReference>
<feature type="compositionally biased region" description="Polar residues" evidence="1">
    <location>
        <begin position="868"/>
        <end position="880"/>
    </location>
</feature>
<dbReference type="InterPro" id="IPR003961">
    <property type="entry name" value="FN3_dom"/>
</dbReference>
<feature type="domain" description="Fibronectin type-III" evidence="2">
    <location>
        <begin position="1192"/>
        <end position="1298"/>
    </location>
</feature>
<keyword evidence="4" id="KW-1185">Reference proteome</keyword>
<evidence type="ECO:0000256" key="1">
    <source>
        <dbReference type="SAM" id="MobiDB-lite"/>
    </source>
</evidence>
<feature type="compositionally biased region" description="Polar residues" evidence="1">
    <location>
        <begin position="451"/>
        <end position="467"/>
    </location>
</feature>
<evidence type="ECO:0000259" key="2">
    <source>
        <dbReference type="PROSITE" id="PS50853"/>
    </source>
</evidence>